<proteinExistence type="predicted"/>
<gene>
    <name evidence="1" type="ORF">K441DRAFT_682398</name>
</gene>
<evidence type="ECO:0000313" key="2">
    <source>
        <dbReference type="Proteomes" id="UP000250078"/>
    </source>
</evidence>
<reference evidence="1 2" key="1">
    <citation type="journal article" date="2016" name="Nat. Commun.">
        <title>Ectomycorrhizal ecology is imprinted in the genome of the dominant symbiotic fungus Cenococcum geophilum.</title>
        <authorList>
            <consortium name="DOE Joint Genome Institute"/>
            <person name="Peter M."/>
            <person name="Kohler A."/>
            <person name="Ohm R.A."/>
            <person name="Kuo A."/>
            <person name="Krutzmann J."/>
            <person name="Morin E."/>
            <person name="Arend M."/>
            <person name="Barry K.W."/>
            <person name="Binder M."/>
            <person name="Choi C."/>
            <person name="Clum A."/>
            <person name="Copeland A."/>
            <person name="Grisel N."/>
            <person name="Haridas S."/>
            <person name="Kipfer T."/>
            <person name="LaButti K."/>
            <person name="Lindquist E."/>
            <person name="Lipzen A."/>
            <person name="Maire R."/>
            <person name="Meier B."/>
            <person name="Mihaltcheva S."/>
            <person name="Molinier V."/>
            <person name="Murat C."/>
            <person name="Poggeler S."/>
            <person name="Quandt C.A."/>
            <person name="Sperisen C."/>
            <person name="Tritt A."/>
            <person name="Tisserant E."/>
            <person name="Crous P.W."/>
            <person name="Henrissat B."/>
            <person name="Nehls U."/>
            <person name="Egli S."/>
            <person name="Spatafora J.W."/>
            <person name="Grigoriev I.V."/>
            <person name="Martin F.M."/>
        </authorList>
    </citation>
    <scope>NUCLEOTIDE SEQUENCE [LARGE SCALE GENOMIC DNA]</scope>
    <source>
        <strain evidence="1 2">1.58</strain>
    </source>
</reference>
<name>A0ACC8EN95_9PEZI</name>
<dbReference type="EMBL" id="KV748255">
    <property type="protein sequence ID" value="OCK87764.1"/>
    <property type="molecule type" value="Genomic_DNA"/>
</dbReference>
<sequence length="149" mass="14877">MDTEKKSACISSWLNGVPAESRPQTPIPDKGHAGPEHSTSSSTAPLNSGGSEQQTSYTGSQNTGTSNASTPPINAASSKYTAGRADNGSDTTPSSTIVGFPTSSGTINARSLTEPEVNPTSSPSQDGVPMAGTGPVNYSTGLAGISSST</sequence>
<evidence type="ECO:0000313" key="1">
    <source>
        <dbReference type="EMBL" id="OCK87764.1"/>
    </source>
</evidence>
<dbReference type="Proteomes" id="UP000250078">
    <property type="component" value="Unassembled WGS sequence"/>
</dbReference>
<protein>
    <submittedName>
        <fullName evidence="1">Uncharacterized protein</fullName>
    </submittedName>
</protein>
<keyword evidence="2" id="KW-1185">Reference proteome</keyword>
<organism evidence="1 2">
    <name type="scientific">Cenococcum geophilum 1.58</name>
    <dbReference type="NCBI Taxonomy" id="794803"/>
    <lineage>
        <taxon>Eukaryota</taxon>
        <taxon>Fungi</taxon>
        <taxon>Dikarya</taxon>
        <taxon>Ascomycota</taxon>
        <taxon>Pezizomycotina</taxon>
        <taxon>Dothideomycetes</taxon>
        <taxon>Pleosporomycetidae</taxon>
        <taxon>Gloniales</taxon>
        <taxon>Gloniaceae</taxon>
        <taxon>Cenococcum</taxon>
    </lineage>
</organism>
<accession>A0ACC8EN95</accession>